<reference evidence="5 6" key="1">
    <citation type="submission" date="2014-09" db="EMBL/GenBank/DDBJ databases">
        <title>Genome sequencing of Methyloceanibacter caenitepidi Gela4.</title>
        <authorList>
            <person name="Takeuchi M."/>
            <person name="Susumu S."/>
            <person name="Kamagata Y."/>
            <person name="Oshima K."/>
            <person name="Hattori M."/>
            <person name="Iwasaki W."/>
        </authorList>
    </citation>
    <scope>NUCLEOTIDE SEQUENCE [LARGE SCALE GENOMIC DNA]</scope>
    <source>
        <strain evidence="5 6">Gela4</strain>
    </source>
</reference>
<dbReference type="Proteomes" id="UP000031643">
    <property type="component" value="Chromosome"/>
</dbReference>
<sequence>MSVAIRKPSREESLPHEAGGIAYARRHGRGAQTNRSGRFEARTYEPVDDGWESLGDLEALRTEVQEVPARRIITKNDSPDIGFDRSINPYRGCEHGCVYCFARPTHAFLGMSPGLDFETKLFAKTNAAQALERELAAPGYEPRMIAIGSNTDPYQPVERRYRIMRRILEVLSETNHPVGIVTKSALVLRDLDILQSMAERGLVKVALSVTTLDRQLARTMEPRASTPDKRLEAVETLSNAGIPTSVMVAPVVPGLTDAEIERILERASAAGAREAGYILLRLPLEIGDLFVEWLRANCPDRADRVLSLMRQTRGGKLYDSEWHSRMEGDGPYAWMIGRRFQMAAERLGLDKRHKLRTDLFTPPTLPGQQLSLL</sequence>
<feature type="domain" description="Radical SAM core" evidence="4">
    <location>
        <begin position="76"/>
        <end position="316"/>
    </location>
</feature>
<proteinExistence type="predicted"/>
<dbReference type="InterPro" id="IPR040086">
    <property type="entry name" value="MJ0683-like"/>
</dbReference>
<dbReference type="HOGENOM" id="CLU_015525_0_0_5"/>
<accession>A0A0A8K3B4</accession>
<dbReference type="PROSITE" id="PS51918">
    <property type="entry name" value="RADICAL_SAM"/>
    <property type="match status" value="1"/>
</dbReference>
<protein>
    <submittedName>
        <fullName evidence="5">Radical SAM domain protein</fullName>
    </submittedName>
</protein>
<organism evidence="5 6">
    <name type="scientific">Methyloceanibacter caenitepidi</name>
    <dbReference type="NCBI Taxonomy" id="1384459"/>
    <lineage>
        <taxon>Bacteria</taxon>
        <taxon>Pseudomonadati</taxon>
        <taxon>Pseudomonadota</taxon>
        <taxon>Alphaproteobacteria</taxon>
        <taxon>Hyphomicrobiales</taxon>
        <taxon>Hyphomicrobiaceae</taxon>
        <taxon>Methyloceanibacter</taxon>
    </lineage>
</organism>
<dbReference type="SFLD" id="SFLDG01084">
    <property type="entry name" value="Uncharacterised_Radical_SAM_Su"/>
    <property type="match status" value="1"/>
</dbReference>
<dbReference type="KEGG" id="mcg:GL4_1024"/>
<dbReference type="GO" id="GO:0046872">
    <property type="term" value="F:metal ion binding"/>
    <property type="evidence" value="ECO:0007669"/>
    <property type="project" value="UniProtKB-KW"/>
</dbReference>
<name>A0A0A8K3B4_9HYPH</name>
<dbReference type="Pfam" id="PF04055">
    <property type="entry name" value="Radical_SAM"/>
    <property type="match status" value="1"/>
</dbReference>
<dbReference type="AlphaFoldDB" id="A0A0A8K3B4"/>
<dbReference type="EMBL" id="AP014648">
    <property type="protein sequence ID" value="BAQ16484.1"/>
    <property type="molecule type" value="Genomic_DNA"/>
</dbReference>
<dbReference type="RefSeq" id="WP_052464134.1">
    <property type="nucleotide sequence ID" value="NZ_AP014648.1"/>
</dbReference>
<gene>
    <name evidence="5" type="ORF">GL4_1024</name>
</gene>
<evidence type="ECO:0000313" key="5">
    <source>
        <dbReference type="EMBL" id="BAQ16484.1"/>
    </source>
</evidence>
<dbReference type="SUPFAM" id="SSF102114">
    <property type="entry name" value="Radical SAM enzymes"/>
    <property type="match status" value="1"/>
</dbReference>
<dbReference type="GO" id="GO:0003824">
    <property type="term" value="F:catalytic activity"/>
    <property type="evidence" value="ECO:0007669"/>
    <property type="project" value="InterPro"/>
</dbReference>
<dbReference type="Gene3D" id="3.80.30.30">
    <property type="match status" value="1"/>
</dbReference>
<keyword evidence="6" id="KW-1185">Reference proteome</keyword>
<dbReference type="PANTHER" id="PTHR43432">
    <property type="entry name" value="SLR0285 PROTEIN"/>
    <property type="match status" value="1"/>
</dbReference>
<evidence type="ECO:0000256" key="2">
    <source>
        <dbReference type="ARBA" id="ARBA00023004"/>
    </source>
</evidence>
<dbReference type="STRING" id="1384459.GL4_1024"/>
<keyword evidence="2" id="KW-0408">Iron</keyword>
<evidence type="ECO:0000259" key="4">
    <source>
        <dbReference type="PROSITE" id="PS51918"/>
    </source>
</evidence>
<dbReference type="PANTHER" id="PTHR43432:SF3">
    <property type="entry name" value="SLR0285 PROTEIN"/>
    <property type="match status" value="1"/>
</dbReference>
<evidence type="ECO:0000256" key="1">
    <source>
        <dbReference type="ARBA" id="ARBA00022723"/>
    </source>
</evidence>
<dbReference type="OrthoDB" id="9785699at2"/>
<keyword evidence="1" id="KW-0479">Metal-binding</keyword>
<dbReference type="SFLD" id="SFLDS00029">
    <property type="entry name" value="Radical_SAM"/>
    <property type="match status" value="1"/>
</dbReference>
<evidence type="ECO:0000313" key="6">
    <source>
        <dbReference type="Proteomes" id="UP000031643"/>
    </source>
</evidence>
<dbReference type="GO" id="GO:0051536">
    <property type="term" value="F:iron-sulfur cluster binding"/>
    <property type="evidence" value="ECO:0007669"/>
    <property type="project" value="UniProtKB-KW"/>
</dbReference>
<dbReference type="SMART" id="SM00729">
    <property type="entry name" value="Elp3"/>
    <property type="match status" value="1"/>
</dbReference>
<dbReference type="CDD" id="cd01335">
    <property type="entry name" value="Radical_SAM"/>
    <property type="match status" value="1"/>
</dbReference>
<dbReference type="InterPro" id="IPR007197">
    <property type="entry name" value="rSAM"/>
</dbReference>
<dbReference type="InterPro" id="IPR006638">
    <property type="entry name" value="Elp3/MiaA/NifB-like_rSAM"/>
</dbReference>
<dbReference type="InterPro" id="IPR058240">
    <property type="entry name" value="rSAM_sf"/>
</dbReference>
<keyword evidence="3" id="KW-0411">Iron-sulfur</keyword>
<dbReference type="NCBIfam" id="NF033668">
    <property type="entry name" value="rSAM_PA0069"/>
    <property type="match status" value="1"/>
</dbReference>
<evidence type="ECO:0000256" key="3">
    <source>
        <dbReference type="ARBA" id="ARBA00023014"/>
    </source>
</evidence>